<dbReference type="InterPro" id="IPR036641">
    <property type="entry name" value="HPT_dom_sf"/>
</dbReference>
<name>A0A2X2CN95_PSELU</name>
<reference evidence="3 4" key="1">
    <citation type="submission" date="2018-06" db="EMBL/GenBank/DDBJ databases">
        <authorList>
            <consortium name="Pathogen Informatics"/>
            <person name="Doyle S."/>
        </authorList>
    </citation>
    <scope>NUCLEOTIDE SEQUENCE [LARGE SCALE GENOMIC DNA]</scope>
    <source>
        <strain evidence="3 4">NCTC11842</strain>
    </source>
</reference>
<dbReference type="EMBL" id="JADMCD010000018">
    <property type="protein sequence ID" value="MBF8643557.1"/>
    <property type="molecule type" value="Genomic_DNA"/>
</dbReference>
<dbReference type="Proteomes" id="UP000250443">
    <property type="component" value="Unassembled WGS sequence"/>
</dbReference>
<protein>
    <submittedName>
        <fullName evidence="2">Ferrous iron transporter B</fullName>
    </submittedName>
    <submittedName>
        <fullName evidence="3">Pilin biosynthetic protein</fullName>
    </submittedName>
</protein>
<evidence type="ECO:0000313" key="3">
    <source>
        <dbReference type="EMBL" id="SPZ08181.1"/>
    </source>
</evidence>
<dbReference type="Proteomes" id="UP000626180">
    <property type="component" value="Unassembled WGS sequence"/>
</dbReference>
<dbReference type="EMBL" id="UAUF01000012">
    <property type="protein sequence ID" value="SPZ08181.1"/>
    <property type="molecule type" value="Genomic_DNA"/>
</dbReference>
<dbReference type="Pfam" id="PF26379">
    <property type="entry name" value="FimL_2nd"/>
    <property type="match status" value="1"/>
</dbReference>
<evidence type="ECO:0000313" key="4">
    <source>
        <dbReference type="Proteomes" id="UP000250443"/>
    </source>
</evidence>
<organism evidence="3 4">
    <name type="scientific">Pseudomonas luteola</name>
    <dbReference type="NCBI Taxonomy" id="47886"/>
    <lineage>
        <taxon>Bacteria</taxon>
        <taxon>Pseudomonadati</taxon>
        <taxon>Pseudomonadota</taxon>
        <taxon>Gammaproteobacteria</taxon>
        <taxon>Pseudomonadales</taxon>
        <taxon>Pseudomonadaceae</taxon>
        <taxon>Pseudomonas</taxon>
    </lineage>
</organism>
<accession>A0A2X2CN95</accession>
<dbReference type="Gene3D" id="1.20.120.160">
    <property type="entry name" value="HPT domain"/>
    <property type="match status" value="1"/>
</dbReference>
<evidence type="ECO:0000313" key="5">
    <source>
        <dbReference type="Proteomes" id="UP000626180"/>
    </source>
</evidence>
<evidence type="ECO:0000259" key="1">
    <source>
        <dbReference type="Pfam" id="PF26379"/>
    </source>
</evidence>
<proteinExistence type="predicted"/>
<dbReference type="RefSeq" id="WP_010794858.1">
    <property type="nucleotide sequence ID" value="NZ_CP069262.1"/>
</dbReference>
<gene>
    <name evidence="2" type="ORF">IRZ65_23115</name>
    <name evidence="3" type="ORF">NCTC11842_02653</name>
</gene>
<sequence length="562" mass="62386">MVTGARALSLVRDELFATIDQAEQNLERFIMERHCSSLLQRAVECIHQIRGALSLIELAGAELLAHETFELVTDIPAGAGAERDDHLMALCHALHVLRRYLEQFRSRYEEMPELLLPAINELRRVTGQPALPECYFFTVRLDLPRNPVSRTDDLSLSEQRGLARRMRQMYQIGLLGLLKEQNPKASLNLMERALTRLDHLLCDQAGARLCWVGAAAIEAFREGDLLLHRTRKQLFSRLDRELRQLLMVPEYEPPRSILKDLLYLIALSESSGARAEELREAFSIDTLPYTDAMLDREYRRLTGPSQAVMQSLSQAIHEELATVKELLDLVERRVAEPDAYARLYIQLGILAKTLIMVGQPSAGQALQAHLPVLNQWAKAGAVEQVQLDNLADAILYVESLVSCFEHETDKETCPVPASPGQEGESFGNHLLNEAQMLLLAEAKTGLSNAKQSISAYLDARGEAIHLANVPATLHNVRGALLFLEHARAAELTGICAQYIQAHMVNNLNMPTASLLEVLADALSSIEFFLESGAMASRSGQPDILELATESVSALGWRPVAAA</sequence>
<dbReference type="GO" id="GO:0000160">
    <property type="term" value="P:phosphorelay signal transduction system"/>
    <property type="evidence" value="ECO:0007669"/>
    <property type="project" value="InterPro"/>
</dbReference>
<keyword evidence="5" id="KW-1185">Reference proteome</keyword>
<evidence type="ECO:0000313" key="2">
    <source>
        <dbReference type="EMBL" id="MBF8643557.1"/>
    </source>
</evidence>
<feature type="domain" description="Scaffold protein FimL second" evidence="1">
    <location>
        <begin position="158"/>
        <end position="293"/>
    </location>
</feature>
<dbReference type="SUPFAM" id="SSF47226">
    <property type="entry name" value="Histidine-containing phosphotransfer domain, HPT domain"/>
    <property type="match status" value="2"/>
</dbReference>
<dbReference type="InterPro" id="IPR058661">
    <property type="entry name" value="FimL_2nd"/>
</dbReference>
<dbReference type="AlphaFoldDB" id="A0A2X2CN95"/>
<reference evidence="2 5" key="2">
    <citation type="submission" date="2020-10" db="EMBL/GenBank/DDBJ databases">
        <title>Genome sequences of Pseudomonas isolates.</title>
        <authorList>
            <person name="Wessels L."/>
            <person name="Reich F."/>
            <person name="Hammerl J."/>
        </authorList>
    </citation>
    <scope>NUCLEOTIDE SEQUENCE [LARGE SCALE GENOMIC DNA]</scope>
    <source>
        <strain evidence="2 5">20-MO00624-0</strain>
    </source>
</reference>